<dbReference type="Gene3D" id="3.30.1330.60">
    <property type="entry name" value="OmpA-like domain"/>
    <property type="match status" value="1"/>
</dbReference>
<evidence type="ECO:0000256" key="8">
    <source>
        <dbReference type="PROSITE-ProRule" id="PRU00473"/>
    </source>
</evidence>
<dbReference type="PROSITE" id="PS51123">
    <property type="entry name" value="OMPA_2"/>
    <property type="match status" value="1"/>
</dbReference>
<keyword evidence="4" id="KW-1134">Transmembrane beta strand</keyword>
<dbReference type="NCBIfam" id="TIGR01844">
    <property type="entry name" value="type_I_sec_TolC"/>
    <property type="match status" value="1"/>
</dbReference>
<dbReference type="InterPro" id="IPR006665">
    <property type="entry name" value="OmpA-like"/>
</dbReference>
<dbReference type="AlphaFoldDB" id="A0A5P8NZS1"/>
<dbReference type="GO" id="GO:0015288">
    <property type="term" value="F:porin activity"/>
    <property type="evidence" value="ECO:0007669"/>
    <property type="project" value="TreeGrafter"/>
</dbReference>
<keyword evidence="11" id="KW-1185">Reference proteome</keyword>
<comment type="similarity">
    <text evidence="2">Belongs to the outer membrane factor (OMF) (TC 1.B.17) family.</text>
</comment>
<evidence type="ECO:0000256" key="4">
    <source>
        <dbReference type="ARBA" id="ARBA00022452"/>
    </source>
</evidence>
<dbReference type="OrthoDB" id="9780675at2"/>
<evidence type="ECO:0000256" key="3">
    <source>
        <dbReference type="ARBA" id="ARBA00022448"/>
    </source>
</evidence>
<keyword evidence="5" id="KW-0812">Transmembrane</keyword>
<dbReference type="Gene3D" id="1.20.1600.10">
    <property type="entry name" value="Outer membrane efflux proteins (OEP)"/>
    <property type="match status" value="1"/>
</dbReference>
<evidence type="ECO:0000313" key="11">
    <source>
        <dbReference type="Proteomes" id="UP000326944"/>
    </source>
</evidence>
<keyword evidence="7" id="KW-0998">Cell outer membrane</keyword>
<gene>
    <name evidence="10" type="ORF">FJR48_04155</name>
</gene>
<keyword evidence="6 8" id="KW-0472">Membrane</keyword>
<dbReference type="PANTHER" id="PTHR30026:SF22">
    <property type="entry name" value="OUTER MEMBRANE EFFLUX PROTEIN"/>
    <property type="match status" value="1"/>
</dbReference>
<sequence length="620" mass="70364">MNKKLIFLPLSLVTLLSAQDLRTTVEEVINTNPTVQERLKNYNATKEDIKIAESEYYPTLDLSIGVGVENNQKKTDYSGASTLIEKGGPNITNSNTLSVYQNSLTFTQNVFNGFSTTNKISQQQHRTTSAAYSYIENVNDISFKMVDAYLQVMRNKELLETAQANVDINEEIFKKVQKLYDAGLTTLSEVNKIESSLSLAKSNYVVQENTLLDVTYNMQRVFGRYLDVDKMQKPVLNVALPGSIEEAAQYSIQNNPSLLVAAYNVKLAQAGYKQQKSAYYPTIDIEISQNMNKNLSGIQGKDERLRAMAYLRYNLFNGFSDEARVQQSVSKIHQEVENKNDLRRQVLEGLNLSWAANEKLGDQLEHLNEYKKFSFKTLTLYAKEYDLGRRSLLDLLSAQNDFIGAKQQIINTQYSMLFAKYRILDAMGTLVQTVLGNTDIVYSNVGLNGKTPQNMDSLPISYDKDLDLIVDEYDLCSNSLNDKMRNIYGCKFVFEDTLKIERYTGFYTNDTDDNNATALNEEGTLKLNGLVQQISPYGFEYLKFDILGNVDDAKMSDLDKIELSKQRAIYVKDQLVKAGAKEENIKIHANSDKAPMFSRELDEAIEKNNRVDIVVKKLYK</sequence>
<dbReference type="SUPFAM" id="SSF103088">
    <property type="entry name" value="OmpA-like"/>
    <property type="match status" value="1"/>
</dbReference>
<dbReference type="KEGG" id="sulg:FJR48_04155"/>
<dbReference type="InterPro" id="IPR036737">
    <property type="entry name" value="OmpA-like_sf"/>
</dbReference>
<name>A0A5P8NZS1_9BACT</name>
<reference evidence="10 11" key="1">
    <citation type="submission" date="2019-09" db="EMBL/GenBank/DDBJ databases">
        <title>Sulfurimonas gotlandica sp. nov., a chemoautotrophic and psychrotolerant epsilonproteobacterium isolated from a pelagic redoxcline, and an emended description of the genus Sulfurimonas.</title>
        <authorList>
            <person name="Wang S."/>
            <person name="Jiang L."/>
            <person name="Shao S."/>
        </authorList>
    </citation>
    <scope>NUCLEOTIDE SEQUENCE [LARGE SCALE GENOMIC DNA]</scope>
    <source>
        <strain evidence="10 11">GYSZ_1</strain>
    </source>
</reference>
<evidence type="ECO:0000256" key="2">
    <source>
        <dbReference type="ARBA" id="ARBA00007613"/>
    </source>
</evidence>
<dbReference type="GO" id="GO:1990281">
    <property type="term" value="C:efflux pump complex"/>
    <property type="evidence" value="ECO:0007669"/>
    <property type="project" value="TreeGrafter"/>
</dbReference>
<evidence type="ECO:0000256" key="5">
    <source>
        <dbReference type="ARBA" id="ARBA00022692"/>
    </source>
</evidence>
<evidence type="ECO:0000313" key="10">
    <source>
        <dbReference type="EMBL" id="QFR48956.1"/>
    </source>
</evidence>
<dbReference type="EMBL" id="CP043617">
    <property type="protein sequence ID" value="QFR48956.1"/>
    <property type="molecule type" value="Genomic_DNA"/>
</dbReference>
<comment type="subcellular location">
    <subcellularLocation>
        <location evidence="1">Cell outer membrane</location>
    </subcellularLocation>
</comment>
<dbReference type="InterPro" id="IPR010130">
    <property type="entry name" value="T1SS_OMP_TolC"/>
</dbReference>
<evidence type="ECO:0000259" key="9">
    <source>
        <dbReference type="PROSITE" id="PS51123"/>
    </source>
</evidence>
<accession>A0A5P8NZS1</accession>
<dbReference type="RefSeq" id="WP_152306899.1">
    <property type="nucleotide sequence ID" value="NZ_CP043617.1"/>
</dbReference>
<protein>
    <submittedName>
        <fullName evidence="10">TolC family outer membrane protein</fullName>
    </submittedName>
</protein>
<dbReference type="InterPro" id="IPR051906">
    <property type="entry name" value="TolC-like"/>
</dbReference>
<dbReference type="GO" id="GO:0015562">
    <property type="term" value="F:efflux transmembrane transporter activity"/>
    <property type="evidence" value="ECO:0007669"/>
    <property type="project" value="InterPro"/>
</dbReference>
<dbReference type="Proteomes" id="UP000326944">
    <property type="component" value="Chromosome"/>
</dbReference>
<evidence type="ECO:0000256" key="7">
    <source>
        <dbReference type="ARBA" id="ARBA00023237"/>
    </source>
</evidence>
<dbReference type="PANTHER" id="PTHR30026">
    <property type="entry name" value="OUTER MEMBRANE PROTEIN TOLC"/>
    <property type="match status" value="1"/>
</dbReference>
<organism evidence="10 11">
    <name type="scientific">Sulfurimonas lithotrophica</name>
    <dbReference type="NCBI Taxonomy" id="2590022"/>
    <lineage>
        <taxon>Bacteria</taxon>
        <taxon>Pseudomonadati</taxon>
        <taxon>Campylobacterota</taxon>
        <taxon>Epsilonproteobacteria</taxon>
        <taxon>Campylobacterales</taxon>
        <taxon>Sulfurimonadaceae</taxon>
        <taxon>Sulfurimonas</taxon>
    </lineage>
</organism>
<dbReference type="SUPFAM" id="SSF56954">
    <property type="entry name" value="Outer membrane efflux proteins (OEP)"/>
    <property type="match status" value="1"/>
</dbReference>
<keyword evidence="3" id="KW-0813">Transport</keyword>
<dbReference type="InterPro" id="IPR003423">
    <property type="entry name" value="OMP_efflux"/>
</dbReference>
<feature type="domain" description="OmpA-like" evidence="9">
    <location>
        <begin position="499"/>
        <end position="619"/>
    </location>
</feature>
<dbReference type="GO" id="GO:0009279">
    <property type="term" value="C:cell outer membrane"/>
    <property type="evidence" value="ECO:0007669"/>
    <property type="project" value="UniProtKB-SubCell"/>
</dbReference>
<evidence type="ECO:0000256" key="1">
    <source>
        <dbReference type="ARBA" id="ARBA00004442"/>
    </source>
</evidence>
<dbReference type="Pfam" id="PF02321">
    <property type="entry name" value="OEP"/>
    <property type="match status" value="2"/>
</dbReference>
<evidence type="ECO:0000256" key="6">
    <source>
        <dbReference type="ARBA" id="ARBA00023136"/>
    </source>
</evidence>
<proteinExistence type="inferred from homology"/>